<name>A0A1B2AD20_9SPHN</name>
<evidence type="ECO:0000259" key="3">
    <source>
        <dbReference type="Pfam" id="PF20434"/>
    </source>
</evidence>
<dbReference type="InterPro" id="IPR029058">
    <property type="entry name" value="AB_hydrolase_fold"/>
</dbReference>
<evidence type="ECO:0000313" key="4">
    <source>
        <dbReference type="EMBL" id="ANY20060.1"/>
    </source>
</evidence>
<reference evidence="4 5" key="1">
    <citation type="submission" date="2016-07" db="EMBL/GenBank/DDBJ databases">
        <title>Complete genome sequence of Altererythrobacter dongtanensis KCTC 22672, a type strain with esterase isolated from tidal flat.</title>
        <authorList>
            <person name="Cheng H."/>
            <person name="Wu Y.-H."/>
            <person name="Zhou P."/>
            <person name="Huo Y.-Y."/>
            <person name="Wang C.-S."/>
            <person name="Xu X.-W."/>
        </authorList>
    </citation>
    <scope>NUCLEOTIDE SEQUENCE [LARGE SCALE GENOMIC DNA]</scope>
    <source>
        <strain evidence="4 5">KCTC 22672</strain>
    </source>
</reference>
<feature type="signal peptide" evidence="2">
    <location>
        <begin position="1"/>
        <end position="21"/>
    </location>
</feature>
<dbReference type="RefSeq" id="WP_418368980.1">
    <property type="nucleotide sequence ID" value="NZ_CP016591.1"/>
</dbReference>
<evidence type="ECO:0000313" key="5">
    <source>
        <dbReference type="Proteomes" id="UP000092932"/>
    </source>
</evidence>
<organism evidence="4 5">
    <name type="scientific">Tsuneonella dongtanensis</name>
    <dbReference type="NCBI Taxonomy" id="692370"/>
    <lineage>
        <taxon>Bacteria</taxon>
        <taxon>Pseudomonadati</taxon>
        <taxon>Pseudomonadota</taxon>
        <taxon>Alphaproteobacteria</taxon>
        <taxon>Sphingomonadales</taxon>
        <taxon>Erythrobacteraceae</taxon>
        <taxon>Tsuneonella</taxon>
    </lineage>
</organism>
<evidence type="ECO:0000256" key="1">
    <source>
        <dbReference type="ARBA" id="ARBA00022801"/>
    </source>
</evidence>
<dbReference type="STRING" id="692370.A6F68_01546"/>
<dbReference type="Proteomes" id="UP000092932">
    <property type="component" value="Chromosome"/>
</dbReference>
<dbReference type="GO" id="GO:0016787">
    <property type="term" value="F:hydrolase activity"/>
    <property type="evidence" value="ECO:0007669"/>
    <property type="project" value="UniProtKB-KW"/>
</dbReference>
<dbReference type="AlphaFoldDB" id="A0A1B2AD20"/>
<dbReference type="EMBL" id="CP016591">
    <property type="protein sequence ID" value="ANY20060.1"/>
    <property type="molecule type" value="Genomic_DNA"/>
</dbReference>
<dbReference type="KEGG" id="ado:A6F68_01546"/>
<dbReference type="InterPro" id="IPR050300">
    <property type="entry name" value="GDXG_lipolytic_enzyme"/>
</dbReference>
<dbReference type="Pfam" id="PF20434">
    <property type="entry name" value="BD-FAE"/>
    <property type="match status" value="1"/>
</dbReference>
<dbReference type="PANTHER" id="PTHR48081">
    <property type="entry name" value="AB HYDROLASE SUPERFAMILY PROTEIN C4A8.06C"/>
    <property type="match status" value="1"/>
</dbReference>
<sequence>MRRLFWSIAALGLAGGTIAVAQTGQDFATASPAEIAFGSDPLQRLDFYPATGPAGPAPLILFVHGGGWKRGDKRNATGAFKVPHFGASGYHFASTNYRLVPSATVEQQAADVASALAALLARADSLGIDRRKVVLMGHSAGAHLVALVATDPRYLRAAGLSTDAVAGVIPLDGAGYDVPSQMGENARLMGDTYAQAFGTDPARQRALSPSAHAGAPDVSDWLIPHVERADAARQSEGLAAALQKAGVRAEVVALEGRGLRGHMEINRRLGDPDYAGTKLVDAWLARVFDR</sequence>
<proteinExistence type="predicted"/>
<protein>
    <submittedName>
        <fullName evidence="4">Acetyl esterase</fullName>
    </submittedName>
</protein>
<dbReference type="Gene3D" id="3.40.50.1820">
    <property type="entry name" value="alpha/beta hydrolase"/>
    <property type="match status" value="1"/>
</dbReference>
<keyword evidence="1" id="KW-0378">Hydrolase</keyword>
<evidence type="ECO:0000256" key="2">
    <source>
        <dbReference type="SAM" id="SignalP"/>
    </source>
</evidence>
<dbReference type="PATRIC" id="fig|692370.5.peg.1560"/>
<keyword evidence="2" id="KW-0732">Signal</keyword>
<dbReference type="InterPro" id="IPR049492">
    <property type="entry name" value="BD-FAE-like_dom"/>
</dbReference>
<feature type="chain" id="PRO_5008534049" evidence="2">
    <location>
        <begin position="22"/>
        <end position="290"/>
    </location>
</feature>
<keyword evidence="5" id="KW-1185">Reference proteome</keyword>
<accession>A0A1B2AD20</accession>
<feature type="domain" description="BD-FAE-like" evidence="3">
    <location>
        <begin position="45"/>
        <end position="151"/>
    </location>
</feature>
<gene>
    <name evidence="4" type="ORF">A6F68_01546</name>
</gene>
<dbReference type="SUPFAM" id="SSF53474">
    <property type="entry name" value="alpha/beta-Hydrolases"/>
    <property type="match status" value="1"/>
</dbReference>
<dbReference type="PANTHER" id="PTHR48081:SF33">
    <property type="entry name" value="KYNURENINE FORMAMIDASE"/>
    <property type="match status" value="1"/>
</dbReference>